<dbReference type="STRING" id="358396.CHINAEXTREME_00565"/>
<sequence>MSDTPTDTDAGTTRGTETGHDTLNTDVMQWVSAIVALAGLGLVAYPFMFEATEAAIWNDTLVGTAIFLLGGYNFYRLSRDRLASVGVASLAAILGLWALASPTVIEMGSSELATATAAGGLLTAALSAYSAYANNKADVPERTHARV</sequence>
<dbReference type="Proteomes" id="UP000011555">
    <property type="component" value="Unassembled WGS sequence"/>
</dbReference>
<dbReference type="AlphaFoldDB" id="M0L1E6"/>
<feature type="transmembrane region" description="Helical" evidence="2">
    <location>
        <begin position="55"/>
        <end position="75"/>
    </location>
</feature>
<reference evidence="4 7" key="1">
    <citation type="journal article" date="2011" name="J. Bacteriol.">
        <title>Genome sequence of Halobiforma lacisalsi AJ5, an extremely halophilic archaeon which harbors a bop gene.</title>
        <authorList>
            <person name="Jiang X."/>
            <person name="Wang S."/>
            <person name="Cheng H."/>
            <person name="Huo Y."/>
            <person name="Zhang X."/>
            <person name="Zhu X."/>
            <person name="Han X."/>
            <person name="Ni P."/>
            <person name="Wu M."/>
        </authorList>
    </citation>
    <scope>NUCLEOTIDE SEQUENCE [LARGE SCALE GENOMIC DNA]</scope>
    <source>
        <strain evidence="4 7">AJ5</strain>
    </source>
</reference>
<gene>
    <name evidence="5" type="ORF">C445_20420</name>
    <name evidence="4" type="ORF">CHINAEXTREME_00565</name>
</gene>
<name>M0L1E6_NATLA</name>
<protein>
    <recommendedName>
        <fullName evidence="3">SPW repeat-containing integral membrane domain-containing protein</fullName>
    </recommendedName>
</protein>
<keyword evidence="2" id="KW-0812">Transmembrane</keyword>
<evidence type="ECO:0000313" key="4">
    <source>
        <dbReference type="EMBL" id="APW96344.1"/>
    </source>
</evidence>
<evidence type="ECO:0000256" key="2">
    <source>
        <dbReference type="SAM" id="Phobius"/>
    </source>
</evidence>
<dbReference type="Proteomes" id="UP000186547">
    <property type="component" value="Chromosome"/>
</dbReference>
<feature type="region of interest" description="Disordered" evidence="1">
    <location>
        <begin position="1"/>
        <end position="20"/>
    </location>
</feature>
<evidence type="ECO:0000313" key="5">
    <source>
        <dbReference type="EMBL" id="EMA27382.1"/>
    </source>
</evidence>
<organism evidence="5 6">
    <name type="scientific">Natronobacterium lacisalsi AJ5</name>
    <dbReference type="NCBI Taxonomy" id="358396"/>
    <lineage>
        <taxon>Archaea</taxon>
        <taxon>Methanobacteriati</taxon>
        <taxon>Methanobacteriota</taxon>
        <taxon>Stenosarchaea group</taxon>
        <taxon>Halobacteria</taxon>
        <taxon>Halobacteriales</taxon>
        <taxon>Natrialbaceae</taxon>
        <taxon>Natronobacterium</taxon>
    </lineage>
</organism>
<evidence type="ECO:0000259" key="3">
    <source>
        <dbReference type="Pfam" id="PF03779"/>
    </source>
</evidence>
<dbReference type="KEGG" id="hlc:CHINAEXTREME00565"/>
<reference evidence="4" key="3">
    <citation type="submission" date="2017-01" db="EMBL/GenBank/DDBJ databases">
        <authorList>
            <person name="Mah S.A."/>
            <person name="Swanson W.J."/>
            <person name="Moy G.W."/>
            <person name="Vacquier V.D."/>
        </authorList>
    </citation>
    <scope>NUCLEOTIDE SEQUENCE</scope>
    <source>
        <strain evidence="4">AJ5</strain>
    </source>
</reference>
<dbReference type="GeneID" id="30919571"/>
<keyword evidence="2" id="KW-0472">Membrane</keyword>
<evidence type="ECO:0000256" key="1">
    <source>
        <dbReference type="SAM" id="MobiDB-lite"/>
    </source>
</evidence>
<evidence type="ECO:0000313" key="7">
    <source>
        <dbReference type="Proteomes" id="UP000186547"/>
    </source>
</evidence>
<feature type="domain" description="SPW repeat-containing integral membrane" evidence="3">
    <location>
        <begin position="30"/>
        <end position="127"/>
    </location>
</feature>
<proteinExistence type="predicted"/>
<feature type="transmembrane region" description="Helical" evidence="2">
    <location>
        <begin position="30"/>
        <end position="49"/>
    </location>
</feature>
<dbReference type="Pfam" id="PF03779">
    <property type="entry name" value="SPW"/>
    <property type="match status" value="1"/>
</dbReference>
<keyword evidence="6" id="KW-1185">Reference proteome</keyword>
<evidence type="ECO:0000313" key="6">
    <source>
        <dbReference type="Proteomes" id="UP000011555"/>
    </source>
</evidence>
<dbReference type="PATRIC" id="fig|358396.7.peg.4129"/>
<dbReference type="EMBL" id="AOLZ01000077">
    <property type="protein sequence ID" value="EMA27382.1"/>
    <property type="molecule type" value="Genomic_DNA"/>
</dbReference>
<dbReference type="eggNOG" id="arCOG11141">
    <property type="taxonomic scope" value="Archaea"/>
</dbReference>
<feature type="transmembrane region" description="Helical" evidence="2">
    <location>
        <begin position="82"/>
        <end position="100"/>
    </location>
</feature>
<dbReference type="RefSeq" id="WP_007143758.1">
    <property type="nucleotide sequence ID" value="NZ_AOLZ01000077.1"/>
</dbReference>
<dbReference type="EMBL" id="CP019285">
    <property type="protein sequence ID" value="APW96344.1"/>
    <property type="molecule type" value="Genomic_DNA"/>
</dbReference>
<accession>M0L1E6</accession>
<keyword evidence="2" id="KW-1133">Transmembrane helix</keyword>
<reference evidence="5 6" key="2">
    <citation type="journal article" date="2014" name="PLoS Genet.">
        <title>Phylogenetically driven sequencing of extremely halophilic archaea reveals strategies for static and dynamic osmo-response.</title>
        <authorList>
            <person name="Becker E.A."/>
            <person name="Seitzer P.M."/>
            <person name="Tritt A."/>
            <person name="Larsen D."/>
            <person name="Krusor M."/>
            <person name="Yao A.I."/>
            <person name="Wu D."/>
            <person name="Madern D."/>
            <person name="Eisen J.A."/>
            <person name="Darling A.E."/>
            <person name="Facciotti M.T."/>
        </authorList>
    </citation>
    <scope>NUCLEOTIDE SEQUENCE [LARGE SCALE GENOMIC DNA]</scope>
    <source>
        <strain evidence="5 6">AJ5</strain>
    </source>
</reference>
<dbReference type="InterPro" id="IPR005530">
    <property type="entry name" value="SPW"/>
</dbReference>
<feature type="transmembrane region" description="Helical" evidence="2">
    <location>
        <begin position="112"/>
        <end position="132"/>
    </location>
</feature>